<evidence type="ECO:0000313" key="3">
    <source>
        <dbReference type="Proteomes" id="UP001295684"/>
    </source>
</evidence>
<proteinExistence type="predicted"/>
<feature type="region of interest" description="Disordered" evidence="1">
    <location>
        <begin position="599"/>
        <end position="633"/>
    </location>
</feature>
<feature type="compositionally biased region" description="Polar residues" evidence="1">
    <location>
        <begin position="599"/>
        <end position="613"/>
    </location>
</feature>
<evidence type="ECO:0000313" key="2">
    <source>
        <dbReference type="EMBL" id="CAI2384237.1"/>
    </source>
</evidence>
<keyword evidence="3" id="KW-1185">Reference proteome</keyword>
<dbReference type="AlphaFoldDB" id="A0AAD1Y402"/>
<dbReference type="Proteomes" id="UP001295684">
    <property type="component" value="Unassembled WGS sequence"/>
</dbReference>
<gene>
    <name evidence="2" type="ORF">ECRASSUSDP1_LOCUS25759</name>
</gene>
<feature type="region of interest" description="Disordered" evidence="1">
    <location>
        <begin position="61"/>
        <end position="88"/>
    </location>
</feature>
<feature type="compositionally biased region" description="Basic and acidic residues" evidence="1">
    <location>
        <begin position="64"/>
        <end position="77"/>
    </location>
</feature>
<comment type="caution">
    <text evidence="2">The sequence shown here is derived from an EMBL/GenBank/DDBJ whole genome shotgun (WGS) entry which is preliminary data.</text>
</comment>
<reference evidence="2" key="1">
    <citation type="submission" date="2023-07" db="EMBL/GenBank/DDBJ databases">
        <authorList>
            <consortium name="AG Swart"/>
            <person name="Singh M."/>
            <person name="Singh A."/>
            <person name="Seah K."/>
            <person name="Emmerich C."/>
        </authorList>
    </citation>
    <scope>NUCLEOTIDE SEQUENCE</scope>
    <source>
        <strain evidence="2">DP1</strain>
    </source>
</reference>
<dbReference type="EMBL" id="CAMPGE010026555">
    <property type="protein sequence ID" value="CAI2384237.1"/>
    <property type="molecule type" value="Genomic_DNA"/>
</dbReference>
<accession>A0AAD1Y402</accession>
<feature type="compositionally biased region" description="Polar residues" evidence="1">
    <location>
        <begin position="683"/>
        <end position="694"/>
    </location>
</feature>
<evidence type="ECO:0000256" key="1">
    <source>
        <dbReference type="SAM" id="MobiDB-lite"/>
    </source>
</evidence>
<feature type="region of interest" description="Disordered" evidence="1">
    <location>
        <begin position="654"/>
        <end position="700"/>
    </location>
</feature>
<name>A0AAD1Y402_EUPCR</name>
<sequence length="729" mass="85443">MFCAFEQYLDQEYTENPFYEMNLQPEHKNTPTKVEPKHRIKGFSPQEIETELQMTNIRTSTPPKAEENVLKTPKTPEELPNTPLKNHNNLQQSNQIIKNKDLNNLEDDFSFKADFIETQEDLDMSSIRKHSPITRLEKTPRAIIHEISQQDPVDHQTPKKKAKAKKKKRNNLKYLNNFQNWQKQKDLKLDIARKYNRMKEMEEIKPFRCKSTNKLPLGYVNPIEKLKLDRDKKLSNKRLVNKPPIGKPEINKKSRRLAKKIHPNGTKIWERMYSYSQKNLHSNLSFNLSKDSSENNILQFTKPSRNNSHSRNRKEKLQGACNRLYNQALKHHKYIDEKMKEKGTQNVRFVNKSSDRIVGKMATRKPLYFVPEVKENSNNIPDLPVKDLKNLPLPSNEFMDRNYNIHLRKLKEMQEIEENKLTELYSETGFIPIIDKKSKLITEDREANSQDIHKSLYEDYKYKRDKQKAMEADKSKRLNEEESIQTTFHPSITHYNQEEHYKYVDPKKYLHLERDKSYTEIYHREKMIESKSMHTLQPSLSHQKLHNQIKGLGNQDQIGSRCNLKGCFSKENLDINEHPPSSQIDDGSSAQSLIINESKSSNQTSFPSTTPFHPQTLFPSPLKDSSHYQIPSPEYNSRQEYSQFFDSLQKMRDNKNAKPSNEVDENKNDGGKCIINPPHPNQPKASSIQATEAQAQDKENNQLDHAPEIIQSIVQMEDNFVSFLDHTYE</sequence>
<organism evidence="2 3">
    <name type="scientific">Euplotes crassus</name>
    <dbReference type="NCBI Taxonomy" id="5936"/>
    <lineage>
        <taxon>Eukaryota</taxon>
        <taxon>Sar</taxon>
        <taxon>Alveolata</taxon>
        <taxon>Ciliophora</taxon>
        <taxon>Intramacronucleata</taxon>
        <taxon>Spirotrichea</taxon>
        <taxon>Hypotrichia</taxon>
        <taxon>Euplotida</taxon>
        <taxon>Euplotidae</taxon>
        <taxon>Moneuplotes</taxon>
    </lineage>
</organism>
<protein>
    <submittedName>
        <fullName evidence="2">Uncharacterized protein</fullName>
    </submittedName>
</protein>